<gene>
    <name evidence="2" type="ORF">MFLO_00790</name>
</gene>
<keyword evidence="3" id="KW-1185">Reference proteome</keyword>
<protein>
    <submittedName>
        <fullName evidence="2">Transcription antiterminator</fullName>
    </submittedName>
</protein>
<dbReference type="Gene3D" id="1.10.10.10">
    <property type="entry name" value="Winged helix-like DNA-binding domain superfamily/Winged helix DNA-binding domain"/>
    <property type="match status" value="1"/>
</dbReference>
<evidence type="ECO:0000313" key="3">
    <source>
        <dbReference type="Proteomes" id="UP000019249"/>
    </source>
</evidence>
<dbReference type="RefSeq" id="WP_036095624.1">
    <property type="nucleotide sequence ID" value="NZ_AODF01000001.1"/>
</dbReference>
<dbReference type="Proteomes" id="UP000019249">
    <property type="component" value="Unassembled WGS sequence"/>
</dbReference>
<dbReference type="Pfam" id="PF08279">
    <property type="entry name" value="HTH_11"/>
    <property type="match status" value="1"/>
</dbReference>
<sequence length="73" mass="8389">MANENKKRLMEFLASQENWVKALEIGAYLGISERMVRKYIKLINEESGHSILSSHLGYKLATALVLPKKRKRS</sequence>
<dbReference type="InterPro" id="IPR013196">
    <property type="entry name" value="HTH_11"/>
</dbReference>
<dbReference type="InterPro" id="IPR036388">
    <property type="entry name" value="WH-like_DNA-bd_sf"/>
</dbReference>
<comment type="caution">
    <text evidence="2">The sequence shown here is derived from an EMBL/GenBank/DDBJ whole genome shotgun (WGS) entry which is preliminary data.</text>
</comment>
<evidence type="ECO:0000313" key="2">
    <source>
        <dbReference type="EMBL" id="EUJ33736.1"/>
    </source>
</evidence>
<reference evidence="2 3" key="1">
    <citation type="journal article" date="2014" name="Int. J. Syst. Evol. Microbiol.">
        <title>Listeria floridensis sp. nov., Listeria aquatica sp. nov., Listeria cornellensis sp. nov., Listeria riparia sp. nov. and Listeria grandensis sp. nov., from agricultural and natural environments.</title>
        <authorList>
            <person name="den Bakker H.C."/>
            <person name="Warchocki S."/>
            <person name="Wright E.M."/>
            <person name="Allred A.F."/>
            <person name="Ahlstrom C."/>
            <person name="Manuel C.S."/>
            <person name="Stasiewicz M.J."/>
            <person name="Burrell A."/>
            <person name="Roof S."/>
            <person name="Strawn L."/>
            <person name="Fortes E.D."/>
            <person name="Nightingale K.K."/>
            <person name="Kephart D."/>
            <person name="Wiedmann M."/>
        </authorList>
    </citation>
    <scope>NUCLEOTIDE SEQUENCE [LARGE SCALE GENOMIC DNA]</scope>
    <source>
        <strain evidence="2 3">FSL S10-1187</strain>
    </source>
</reference>
<dbReference type="EMBL" id="AODF01000001">
    <property type="protein sequence ID" value="EUJ33736.1"/>
    <property type="molecule type" value="Genomic_DNA"/>
</dbReference>
<proteinExistence type="predicted"/>
<name>A0ABN0RIA7_9LIST</name>
<evidence type="ECO:0000259" key="1">
    <source>
        <dbReference type="Pfam" id="PF08279"/>
    </source>
</evidence>
<organism evidence="2 3">
    <name type="scientific">Listeria floridensis FSL S10-1187</name>
    <dbReference type="NCBI Taxonomy" id="1265817"/>
    <lineage>
        <taxon>Bacteria</taxon>
        <taxon>Bacillati</taxon>
        <taxon>Bacillota</taxon>
        <taxon>Bacilli</taxon>
        <taxon>Bacillales</taxon>
        <taxon>Listeriaceae</taxon>
        <taxon>Listeria</taxon>
    </lineage>
</organism>
<accession>A0ABN0RIA7</accession>
<feature type="domain" description="Helix-turn-helix type 11" evidence="1">
    <location>
        <begin position="7"/>
        <end position="58"/>
    </location>
</feature>